<keyword evidence="3" id="KW-1185">Reference proteome</keyword>
<gene>
    <name evidence="2" type="ORF">BELL_0041g00050</name>
</gene>
<protein>
    <submittedName>
        <fullName evidence="2">Uncharacterized protein</fullName>
    </submittedName>
</protein>
<name>A0A4Z1K6M6_9HELO</name>
<reference evidence="2 3" key="1">
    <citation type="submission" date="2017-12" db="EMBL/GenBank/DDBJ databases">
        <title>Comparative genomics of Botrytis spp.</title>
        <authorList>
            <person name="Valero-Jimenez C.A."/>
            <person name="Tapia P."/>
            <person name="Veloso J."/>
            <person name="Silva-Moreno E."/>
            <person name="Staats M."/>
            <person name="Valdes J.H."/>
            <person name="Van Kan J.A.L."/>
        </authorList>
    </citation>
    <scope>NUCLEOTIDE SEQUENCE [LARGE SCALE GENOMIC DNA]</scope>
    <source>
        <strain evidence="2 3">Be9601</strain>
    </source>
</reference>
<dbReference type="Proteomes" id="UP000297229">
    <property type="component" value="Unassembled WGS sequence"/>
</dbReference>
<dbReference type="AlphaFoldDB" id="A0A4Z1K6M6"/>
<dbReference type="EMBL" id="PQXM01000041">
    <property type="protein sequence ID" value="TGO79162.1"/>
    <property type="molecule type" value="Genomic_DNA"/>
</dbReference>
<organism evidence="2 3">
    <name type="scientific">Botrytis elliptica</name>
    <dbReference type="NCBI Taxonomy" id="278938"/>
    <lineage>
        <taxon>Eukaryota</taxon>
        <taxon>Fungi</taxon>
        <taxon>Dikarya</taxon>
        <taxon>Ascomycota</taxon>
        <taxon>Pezizomycotina</taxon>
        <taxon>Leotiomycetes</taxon>
        <taxon>Helotiales</taxon>
        <taxon>Sclerotiniaceae</taxon>
        <taxon>Botrytis</taxon>
    </lineage>
</organism>
<feature type="compositionally biased region" description="Low complexity" evidence="1">
    <location>
        <begin position="57"/>
        <end position="71"/>
    </location>
</feature>
<proteinExistence type="predicted"/>
<feature type="region of interest" description="Disordered" evidence="1">
    <location>
        <begin position="55"/>
        <end position="88"/>
    </location>
</feature>
<sequence>MKIRGKDRTSIVMPMGAIISITRILAKLQQISKRSCKTLQFFTFDVIAMGAKIPDDTSASSKTMSQSFTSSYPESQAPSNSNSSGAIQRFQQQPQPSFVIGGIPYLFPSIFGVYRDGMRKLCLAEHHVSTPFMSIAVHSGFSGEPSIILSSPTAVMGTADLHTFSSKTEIVIGNTSSTLHSSGFISPVYDFTYTFDDGRQESFQWKRSAGAAVAGLGGRSRGYKLVRVLNGEVLAAWTHPGGPSIDKMAKIGLLDSMRALGWGERWEVTLVLSAIALIEKERRARNNAAAAA</sequence>
<evidence type="ECO:0000313" key="3">
    <source>
        <dbReference type="Proteomes" id="UP000297229"/>
    </source>
</evidence>
<feature type="compositionally biased region" description="Polar residues" evidence="1">
    <location>
        <begin position="72"/>
        <end position="88"/>
    </location>
</feature>
<evidence type="ECO:0000256" key="1">
    <source>
        <dbReference type="SAM" id="MobiDB-lite"/>
    </source>
</evidence>
<comment type="caution">
    <text evidence="2">The sequence shown here is derived from an EMBL/GenBank/DDBJ whole genome shotgun (WGS) entry which is preliminary data.</text>
</comment>
<evidence type="ECO:0000313" key="2">
    <source>
        <dbReference type="EMBL" id="TGO79162.1"/>
    </source>
</evidence>
<accession>A0A4Z1K6M6</accession>